<evidence type="ECO:0000313" key="1">
    <source>
        <dbReference type="EMBL" id="QHT08746.1"/>
    </source>
</evidence>
<sequence length="1068" mass="113648">MSSNTNFTCRETYYSYGSYLRSRGYDKEICNLVAAIEAGQIKIGPITPGNCSNNNSNPTTINNSVTINGCPSGPNSTTGILKVTGGNIGPANLDPSATITSFLSGSTNYGIQSNTGIRNLGPIYSSTDCSRSNYFGAANHIFAGGTSGDCSTNVIVRGNLLVDGPTIELDGFIGETLTLDTLPLNNVLGTLNLFRSPLANGNTMIVYNDTSDNILSNGWQKSLTFAIDGNLSNSTVGSGIDRIAGMTDTQGHVRSFRGITVSNPPLAGQTIDICYNRDISGSSYALQVYGDLQMNPGNNNSAGNIDLSGGDINFYLNNNKTAYIHSNGDASFNGHVTIYDLSVINVMSVGTSTTYIDTNDVSTNNLKANNVNAGFVIVDNSLNTSFIYSPLVENLTIKAGSSGSANVEFVANKVIIGDLSVNDIRANSINLNVAIFNNITTTDLSVNNHASIFDLSVTNLFNVGDVTITQSQVQTNTLRSTNTNPLTIQGGISGAQNIIFKAGTVNMRDNVSLVTISDLSVNDISASQIDVTNIDVSTITATTINNTGKITTTDLSVNGLASIYDLSVINLMTVGTSTTTIDTNSINATSGYFNDISVNDLSVNSLKVESLEIASQLILQDLSVNNSASFNDVSINTLQVNNNADVSNNLTVGNKIIVHDLSVNGLASIYDLSVINLMTVGTSTTTVDTNSINAKIGVFDTSLNVGDTVIVNNNNGNVDLSGVVNFNDSLQITKLGASSNFIRTKFNTDSLTISTDDGGSGTGSMTIESGSQLDLISQGYTTITAQGSGQNIELSANKDITFTATDVSFIDVSNVYFGNSVVDISDLRIGYRISTSNIVSPNDELQISSIQNGMTFLSSGGDININALNNDISFNADTITFDASVCFLKDPFIKEADYDNRQLKIYGSASTIISLDTSAVNLGNNTDTDISFNNILYSDLEPVSLQNSIFDLPNSYIDFSNNQLAVSDCMFEIFLSVTMTFDNQTNGITFQFQEINSRYPPIEIDTRSISRKSNPHTVCFGPQSFVFSPDSSDDILKGGIWKVVVVQDGNNAEINNDARLTIKMKSIV</sequence>
<reference evidence="1" key="1">
    <citation type="journal article" date="2020" name="Nature">
        <title>Giant virus diversity and host interactions through global metagenomics.</title>
        <authorList>
            <person name="Schulz F."/>
            <person name="Roux S."/>
            <person name="Paez-Espino D."/>
            <person name="Jungbluth S."/>
            <person name="Walsh D.A."/>
            <person name="Denef V.J."/>
            <person name="McMahon K.D."/>
            <person name="Konstantinidis K.T."/>
            <person name="Eloe-Fadrosh E.A."/>
            <person name="Kyrpides N.C."/>
            <person name="Woyke T."/>
        </authorList>
    </citation>
    <scope>NUCLEOTIDE SEQUENCE</scope>
    <source>
        <strain evidence="1">GVMAG-M-3300023109-53</strain>
    </source>
</reference>
<dbReference type="EMBL" id="MN739500">
    <property type="protein sequence ID" value="QHT08746.1"/>
    <property type="molecule type" value="Genomic_DNA"/>
</dbReference>
<accession>A0A6C0CV78</accession>
<name>A0A6C0CV78_9ZZZZ</name>
<organism evidence="1">
    <name type="scientific">viral metagenome</name>
    <dbReference type="NCBI Taxonomy" id="1070528"/>
    <lineage>
        <taxon>unclassified sequences</taxon>
        <taxon>metagenomes</taxon>
        <taxon>organismal metagenomes</taxon>
    </lineage>
</organism>
<proteinExistence type="predicted"/>
<protein>
    <submittedName>
        <fullName evidence="1">Uncharacterized protein</fullName>
    </submittedName>
</protein>
<dbReference type="AlphaFoldDB" id="A0A6C0CV78"/>